<protein>
    <submittedName>
        <fullName evidence="2">Uncharacterized protein</fullName>
    </submittedName>
</protein>
<keyword evidence="1" id="KW-0812">Transmembrane</keyword>
<keyword evidence="1" id="KW-1133">Transmembrane helix</keyword>
<dbReference type="Proteomes" id="UP001325680">
    <property type="component" value="Chromosome"/>
</dbReference>
<evidence type="ECO:0000313" key="3">
    <source>
        <dbReference type="Proteomes" id="UP001325680"/>
    </source>
</evidence>
<evidence type="ECO:0000313" key="2">
    <source>
        <dbReference type="EMBL" id="WQD40426.1"/>
    </source>
</evidence>
<dbReference type="EMBL" id="CP139960">
    <property type="protein sequence ID" value="WQD40426.1"/>
    <property type="molecule type" value="Genomic_DNA"/>
</dbReference>
<name>A0ABZ0WB84_9BACT</name>
<keyword evidence="3" id="KW-1185">Reference proteome</keyword>
<feature type="transmembrane region" description="Helical" evidence="1">
    <location>
        <begin position="652"/>
        <end position="674"/>
    </location>
</feature>
<reference evidence="2 3" key="1">
    <citation type="submission" date="2023-12" db="EMBL/GenBank/DDBJ databases">
        <title>Genome sequencing and assembly of bacterial species from a model synthetic community.</title>
        <authorList>
            <person name="Hogle S.L."/>
        </authorList>
    </citation>
    <scope>NUCLEOTIDE SEQUENCE [LARGE SCALE GENOMIC DNA]</scope>
    <source>
        <strain evidence="2 3">HAMBI_3031</strain>
    </source>
</reference>
<organism evidence="2 3">
    <name type="scientific">Niabella yanshanensis</name>
    <dbReference type="NCBI Taxonomy" id="577386"/>
    <lineage>
        <taxon>Bacteria</taxon>
        <taxon>Pseudomonadati</taxon>
        <taxon>Bacteroidota</taxon>
        <taxon>Chitinophagia</taxon>
        <taxon>Chitinophagales</taxon>
        <taxon>Chitinophagaceae</taxon>
        <taxon>Niabella</taxon>
    </lineage>
</organism>
<dbReference type="RefSeq" id="WP_162817951.1">
    <property type="nucleotide sequence ID" value="NZ_CP139960.1"/>
</dbReference>
<gene>
    <name evidence="2" type="ORF">U0035_09735</name>
</gene>
<accession>A0ABZ0WB84</accession>
<feature type="transmembrane region" description="Helical" evidence="1">
    <location>
        <begin position="681"/>
        <end position="698"/>
    </location>
</feature>
<keyword evidence="1" id="KW-0472">Membrane</keyword>
<sequence>MKKITSLNVGHYLTYVFKCSPFKNLSSYLGTAATVLLSFLCLLNTMSAYAQIPTNTSTPIVIGGGGGTFTAGNLTVGQSGFLSSGNVIDNNTTTNSASMNPLAVGNGYVEVDYSGGFAAGADVGFVVDKGLLSIALLSNIQISTYATASGGTAVETKNAAQLLGLGLGTDRERIGFVTTANFRRVRITFSGLDLGALLTPPNIYYAEILVPEAGTAPNCATPATLTQASYPAVASYGATGLTGGLNTAANISGILNGISNSANVVNGTTTDFATIGTNLSVAGGAYLSVRLLEGSMPVGHFAGFEIENTNLLGLGVLSGLGVEVLNNGTTVQSVSGLNLLNASVLTAGSKQTIGLLVTAGTEFDEIRLNIGQGLLEANVGVINVYNAVVRGFCAPSPSLGDYTVLANGNPTANGMGVAVNGGNSGLVGANVLGFSESLDNLVDADPDNFVTLNSSVVGAGAASSASLAVTTPNHTFTNDEYVGFIVKGGSGLLDVGLLTGITITTYNDGVAAETFTNSNLLNLSALGLTLLNGITAPDVSIIGFQTSQDFDEVRLTVDGLTSVGNSLDVYSAFVTSNSVLPVTFGNISAIFQNNSLQIDWSTISETNNKEFIIEGSADGKTWVKLGTVASKAEGGNSDTSISYSFSKTAQELIVLSGFAMIPAVALVIIALMLFPSVKRKTAFWATPVLAIVLAFVSVSCNKSGDSYDTGEQPIAYVRIAQVDKDGTTTYSKAVAVIKK</sequence>
<proteinExistence type="predicted"/>
<evidence type="ECO:0000256" key="1">
    <source>
        <dbReference type="SAM" id="Phobius"/>
    </source>
</evidence>